<dbReference type="Proteomes" id="UP001166004">
    <property type="component" value="Unassembled WGS sequence"/>
</dbReference>
<name>A0ABX1T372_PELUQ</name>
<proteinExistence type="predicted"/>
<gene>
    <name evidence="2" type="ORF">VP91_00006310</name>
</gene>
<evidence type="ECO:0000313" key="3">
    <source>
        <dbReference type="Proteomes" id="UP001166004"/>
    </source>
</evidence>
<sequence>MNKKTFLQLLILTLIIGIVFISYKKFDSNQSTTASYGSLNSKSEIDKEKKISNLIYNIKYTVDAKDGSGYNIESKEGELNVENPNLINMKYVTAFINMPDSSIIKITSDYAIYDSINFNTQFYDNILITYGEHEITSDNLDFLPDKNLATIYNNVIFNNMNTNMWADKIELDLITKDSKIFMNDKLKKVKIVSVN</sequence>
<accession>A0ABX1T372</accession>
<dbReference type="Pfam" id="PF06835">
    <property type="entry name" value="LptC"/>
    <property type="match status" value="1"/>
</dbReference>
<dbReference type="InterPro" id="IPR010664">
    <property type="entry name" value="LipoPS_assembly_LptC-rel"/>
</dbReference>
<reference evidence="2 3" key="1">
    <citation type="submission" date="2019-07" db="EMBL/GenBank/DDBJ databases">
        <title>SAR11 Genome Evolution.</title>
        <authorList>
            <person name="Giovannoni S."/>
        </authorList>
    </citation>
    <scope>NUCLEOTIDE SEQUENCE [LARGE SCALE GENOMIC DNA]</scope>
    <source>
        <strain evidence="2 3">HTCC9565</strain>
    </source>
</reference>
<keyword evidence="1" id="KW-0812">Transmembrane</keyword>
<dbReference type="RefSeq" id="WP_169035981.1">
    <property type="nucleotide sequence ID" value="NZ_LANA01000001.1"/>
</dbReference>
<keyword evidence="3" id="KW-1185">Reference proteome</keyword>
<keyword evidence="1" id="KW-1133">Transmembrane helix</keyword>
<comment type="caution">
    <text evidence="2">The sequence shown here is derived from an EMBL/GenBank/DDBJ whole genome shotgun (WGS) entry which is preliminary data.</text>
</comment>
<evidence type="ECO:0000313" key="2">
    <source>
        <dbReference type="EMBL" id="NMN67488.1"/>
    </source>
</evidence>
<organism evidence="2 3">
    <name type="scientific">Pelagibacter ubique</name>
    <dbReference type="NCBI Taxonomy" id="198252"/>
    <lineage>
        <taxon>Bacteria</taxon>
        <taxon>Pseudomonadati</taxon>
        <taxon>Pseudomonadota</taxon>
        <taxon>Alphaproteobacteria</taxon>
        <taxon>Candidatus Pelagibacterales</taxon>
        <taxon>Candidatus Pelagibacteraceae</taxon>
        <taxon>Candidatus Pelagibacter</taxon>
    </lineage>
</organism>
<protein>
    <submittedName>
        <fullName evidence="2">Lipopolysaccharide-assembly LptC-related protein</fullName>
    </submittedName>
</protein>
<feature type="transmembrane region" description="Helical" evidence="1">
    <location>
        <begin position="6"/>
        <end position="23"/>
    </location>
</feature>
<keyword evidence="1" id="KW-0472">Membrane</keyword>
<dbReference type="EMBL" id="LANA01000001">
    <property type="protein sequence ID" value="NMN67488.1"/>
    <property type="molecule type" value="Genomic_DNA"/>
</dbReference>
<evidence type="ECO:0000256" key="1">
    <source>
        <dbReference type="SAM" id="Phobius"/>
    </source>
</evidence>